<reference evidence="7" key="2">
    <citation type="journal article" date="1990" name="FASEB J.">
        <title>Recent developments in the field of iron-sulfur proteins.</title>
        <authorList>
            <person name="Beinert H."/>
        </authorList>
    </citation>
    <scope>NUCLEOTIDE SEQUENCE</scope>
</reference>
<dbReference type="GO" id="GO:0046872">
    <property type="term" value="F:metal ion binding"/>
    <property type="evidence" value="ECO:0007669"/>
    <property type="project" value="UniProtKB-KW"/>
</dbReference>
<reference evidence="7" key="4">
    <citation type="submission" date="2025-08" db="UniProtKB">
        <authorList>
            <consortium name="RefSeq"/>
        </authorList>
    </citation>
    <scope>IDENTIFICATION</scope>
</reference>
<dbReference type="Proteomes" id="UP000675920">
    <property type="component" value="Unplaced"/>
</dbReference>
<sequence>MLELILADRCTGCDACVAACPTNVLDAVPGGPPVIARQSDCQTCFLCELYCKADALYVDPDVNTAHPITPEAALATGTVGRYRRESGWDEHAGDPRHANEHWRMGEMFGIAARLAAEARAGLS</sequence>
<dbReference type="PANTHER" id="PTHR43687">
    <property type="entry name" value="ADENYLYLSULFATE REDUCTASE, BETA SUBUNIT"/>
    <property type="match status" value="1"/>
</dbReference>
<dbReference type="AlphaFoldDB" id="A0A8B6X4R4"/>
<evidence type="ECO:0000256" key="4">
    <source>
        <dbReference type="ARBA" id="ARBA00023014"/>
    </source>
</evidence>
<organism evidence="6 7">
    <name type="scientific">Derxia gummosa DSM 723</name>
    <dbReference type="NCBI Taxonomy" id="1121388"/>
    <lineage>
        <taxon>Bacteria</taxon>
        <taxon>Pseudomonadati</taxon>
        <taxon>Pseudomonadota</taxon>
        <taxon>Betaproteobacteria</taxon>
        <taxon>Burkholderiales</taxon>
        <taxon>Alcaligenaceae</taxon>
        <taxon>Derxia</taxon>
    </lineage>
</organism>
<dbReference type="InterPro" id="IPR017900">
    <property type="entry name" value="4Fe4S_Fe_S_CS"/>
</dbReference>
<dbReference type="Pfam" id="PF00037">
    <property type="entry name" value="Fer4"/>
    <property type="match status" value="1"/>
</dbReference>
<dbReference type="PROSITE" id="PS51379">
    <property type="entry name" value="4FE4S_FER_2"/>
    <property type="match status" value="2"/>
</dbReference>
<dbReference type="GO" id="GO:0051539">
    <property type="term" value="F:4 iron, 4 sulfur cluster binding"/>
    <property type="evidence" value="ECO:0007669"/>
    <property type="project" value="UniProtKB-KW"/>
</dbReference>
<dbReference type="OrthoDB" id="9781785at2"/>
<dbReference type="SUPFAM" id="SSF54862">
    <property type="entry name" value="4Fe-4S ferredoxins"/>
    <property type="match status" value="1"/>
</dbReference>
<evidence type="ECO:0000313" key="6">
    <source>
        <dbReference type="Proteomes" id="UP000675920"/>
    </source>
</evidence>
<dbReference type="PROSITE" id="PS00198">
    <property type="entry name" value="4FE4S_FER_1"/>
    <property type="match status" value="1"/>
</dbReference>
<feature type="domain" description="4Fe-4S ferredoxin-type" evidence="5">
    <location>
        <begin position="1"/>
        <end position="30"/>
    </location>
</feature>
<reference evidence="7" key="1">
    <citation type="journal article" date="1988" name="FEMS Microbiol. Rev.">
        <title>Structure, function and evolution of bacterial ferredoxins.</title>
        <authorList>
            <person name="Bruschi M."/>
            <person name="Guerlesquin F."/>
        </authorList>
    </citation>
    <scope>NUCLEOTIDE SEQUENCE</scope>
</reference>
<evidence type="ECO:0000256" key="3">
    <source>
        <dbReference type="ARBA" id="ARBA00023004"/>
    </source>
</evidence>
<protein>
    <submittedName>
        <fullName evidence="7">4Fe-4S dicluster domain-containing protein</fullName>
    </submittedName>
</protein>
<keyword evidence="1" id="KW-0004">4Fe-4S</keyword>
<accession>A0A8B6X4R4</accession>
<dbReference type="InterPro" id="IPR017896">
    <property type="entry name" value="4Fe4S_Fe-S-bd"/>
</dbReference>
<reference evidence="7" key="3">
    <citation type="journal article" date="1996" name="Nat. Struct. Biol.">
        <title>Novel zinc-binding centre in thermoacidophilic archaeal ferredoxins.</title>
        <authorList>
            <person name="Fujii T."/>
            <person name="Hata Y."/>
            <person name="Wakagi T."/>
            <person name="Tanaka N."/>
            <person name="Oshima T."/>
        </authorList>
    </citation>
    <scope>NUCLEOTIDE SEQUENCE</scope>
</reference>
<evidence type="ECO:0000256" key="1">
    <source>
        <dbReference type="ARBA" id="ARBA00022485"/>
    </source>
</evidence>
<proteinExistence type="predicted"/>
<feature type="domain" description="4Fe-4S ferredoxin-type" evidence="5">
    <location>
        <begin position="31"/>
        <end position="61"/>
    </location>
</feature>
<evidence type="ECO:0000256" key="2">
    <source>
        <dbReference type="ARBA" id="ARBA00022723"/>
    </source>
</evidence>
<evidence type="ECO:0000313" key="7">
    <source>
        <dbReference type="RefSeq" id="WP_028311846.1"/>
    </source>
</evidence>
<dbReference type="PANTHER" id="PTHR43687:SF4">
    <property type="entry name" value="BLR5484 PROTEIN"/>
    <property type="match status" value="1"/>
</dbReference>
<name>A0A8B6X4R4_9BURK</name>
<keyword evidence="6" id="KW-1185">Reference proteome</keyword>
<keyword evidence="4" id="KW-0411">Iron-sulfur</keyword>
<dbReference type="RefSeq" id="WP_028311846.1">
    <property type="nucleotide sequence ID" value="NZ_AXWS01000013.1"/>
</dbReference>
<dbReference type="Gene3D" id="3.30.70.20">
    <property type="match status" value="1"/>
</dbReference>
<dbReference type="InterPro" id="IPR050572">
    <property type="entry name" value="Fe-S_Ferredoxin"/>
</dbReference>
<keyword evidence="3" id="KW-0408">Iron</keyword>
<keyword evidence="2" id="KW-0479">Metal-binding</keyword>
<evidence type="ECO:0000259" key="5">
    <source>
        <dbReference type="PROSITE" id="PS51379"/>
    </source>
</evidence>